<organism evidence="1 2">
    <name type="scientific">Klebsiella phage vB_Kpn_K15PH90</name>
    <dbReference type="NCBI Taxonomy" id="3071635"/>
    <lineage>
        <taxon>Viruses</taxon>
        <taxon>Duplodnaviria</taxon>
        <taxon>Heunggongvirae</taxon>
        <taxon>Uroviricota</taxon>
        <taxon>Caudoviricetes</taxon>
        <taxon>Autographivirales</taxon>
        <taxon>Autoscriptoviridae</taxon>
        <taxon>Slopekvirinae</taxon>
        <taxon>Drulisvirus</taxon>
        <taxon>Drulisvirus K15PH90</taxon>
    </lineage>
</organism>
<name>A0AAV1MMB1_9CAUD</name>
<keyword evidence="2" id="KW-1185">Reference proteome</keyword>
<proteinExistence type="predicted"/>
<dbReference type="Proteomes" id="UP001497611">
    <property type="component" value="Chromosome"/>
</dbReference>
<dbReference type="EMBL" id="OY979410">
    <property type="protein sequence ID" value="CAK6605777.1"/>
    <property type="molecule type" value="Genomic_DNA"/>
</dbReference>
<evidence type="ECO:0000313" key="2">
    <source>
        <dbReference type="Proteomes" id="UP001497611"/>
    </source>
</evidence>
<sequence>MAGYSEESMNYFEATQSAYTRTPVRLPEWEEGKYVFWGTVTVTTVNADENGIESHVNEEYTGLCLADGVGVAPFTETGDESASEEWVIA</sequence>
<accession>A0AAV1MMB1</accession>
<evidence type="ECO:0000313" key="1">
    <source>
        <dbReference type="EMBL" id="CAK6605777.1"/>
    </source>
</evidence>
<reference evidence="1 2" key="1">
    <citation type="submission" date="2023-10" db="EMBL/GenBank/DDBJ databases">
        <authorList>
            <person name="Robby Concha-Eloko"/>
            <person name="Pilar Barberan- Martinez"/>
            <person name="Rafael Sanjuan"/>
            <person name="Pilar Domingo-Calap"/>
        </authorList>
    </citation>
    <scope>NUCLEOTIDE SEQUENCE [LARGE SCALE GENOMIC DNA]</scope>
</reference>
<protein>
    <submittedName>
        <fullName evidence="1">Uncharacterized protein</fullName>
    </submittedName>
</protein>
<gene>
    <name evidence="1" type="ORF">K15PH90_LOCUS56</name>
</gene>